<name>A0A095ZCH0_9FIRM</name>
<dbReference type="InterPro" id="IPR029017">
    <property type="entry name" value="Enolase-like_N"/>
</dbReference>
<dbReference type="eggNOG" id="COG4948">
    <property type="taxonomic scope" value="Bacteria"/>
</dbReference>
<dbReference type="GO" id="GO:0016829">
    <property type="term" value="F:lyase activity"/>
    <property type="evidence" value="ECO:0007669"/>
    <property type="project" value="UniProtKB-KW"/>
</dbReference>
<dbReference type="GO" id="GO:0046872">
    <property type="term" value="F:metal ion binding"/>
    <property type="evidence" value="ECO:0007669"/>
    <property type="project" value="UniProtKB-KW"/>
</dbReference>
<feature type="domain" description="Mandelate racemase/muconate lactonizing enzyme C-terminal" evidence="3">
    <location>
        <begin position="125"/>
        <end position="230"/>
    </location>
</feature>
<dbReference type="PANTHER" id="PTHR48080">
    <property type="entry name" value="D-GALACTONATE DEHYDRATASE-RELATED"/>
    <property type="match status" value="1"/>
</dbReference>
<dbReference type="SMART" id="SM00922">
    <property type="entry name" value="MR_MLE"/>
    <property type="match status" value="1"/>
</dbReference>
<dbReference type="SFLD" id="SFLDG00179">
    <property type="entry name" value="mandelate_racemase"/>
    <property type="match status" value="1"/>
</dbReference>
<dbReference type="SUPFAM" id="SSF54826">
    <property type="entry name" value="Enolase N-terminal domain-like"/>
    <property type="match status" value="1"/>
</dbReference>
<dbReference type="SFLD" id="SFLDS00001">
    <property type="entry name" value="Enolase"/>
    <property type="match status" value="1"/>
</dbReference>
<organism evidence="4 5">
    <name type="scientific">Anaerococcus lactolyticus S7-1-13</name>
    <dbReference type="NCBI Taxonomy" id="1284686"/>
    <lineage>
        <taxon>Bacteria</taxon>
        <taxon>Bacillati</taxon>
        <taxon>Bacillota</taxon>
        <taxon>Tissierellia</taxon>
        <taxon>Tissierellales</taxon>
        <taxon>Peptoniphilaceae</taxon>
        <taxon>Anaerococcus</taxon>
    </lineage>
</organism>
<evidence type="ECO:0000256" key="2">
    <source>
        <dbReference type="ARBA" id="ARBA00023239"/>
    </source>
</evidence>
<dbReference type="OrthoDB" id="9775391at2"/>
<dbReference type="SUPFAM" id="SSF51604">
    <property type="entry name" value="Enolase C-terminal domain-like"/>
    <property type="match status" value="1"/>
</dbReference>
<dbReference type="RefSeq" id="WP_037325920.1">
    <property type="nucleotide sequence ID" value="NZ_JRMW01000004.1"/>
</dbReference>
<dbReference type="PANTHER" id="PTHR48080:SF2">
    <property type="entry name" value="D-GALACTONATE DEHYDRATASE"/>
    <property type="match status" value="1"/>
</dbReference>
<evidence type="ECO:0000313" key="5">
    <source>
        <dbReference type="Proteomes" id="UP000029579"/>
    </source>
</evidence>
<evidence type="ECO:0000313" key="4">
    <source>
        <dbReference type="EMBL" id="KGF06189.1"/>
    </source>
</evidence>
<protein>
    <submittedName>
        <fullName evidence="4">Galactonate dehydratase</fullName>
    </submittedName>
</protein>
<evidence type="ECO:0000259" key="3">
    <source>
        <dbReference type="SMART" id="SM00922"/>
    </source>
</evidence>
<dbReference type="InterPro" id="IPR029065">
    <property type="entry name" value="Enolase_C-like"/>
</dbReference>
<comment type="caution">
    <text evidence="4">The sequence shown here is derived from an EMBL/GenBank/DDBJ whole genome shotgun (WGS) entry which is preliminary data.</text>
</comment>
<dbReference type="Gene3D" id="3.20.20.120">
    <property type="entry name" value="Enolase-like C-terminal domain"/>
    <property type="match status" value="1"/>
</dbReference>
<dbReference type="InterPro" id="IPR013342">
    <property type="entry name" value="Mandelate_racemase_C"/>
</dbReference>
<dbReference type="EMBL" id="JRMW01000004">
    <property type="protein sequence ID" value="KGF06189.1"/>
    <property type="molecule type" value="Genomic_DNA"/>
</dbReference>
<dbReference type="Pfam" id="PF13378">
    <property type="entry name" value="MR_MLE_C"/>
    <property type="match status" value="1"/>
</dbReference>
<dbReference type="InterPro" id="IPR013341">
    <property type="entry name" value="Mandelate_racemase_N_dom"/>
</dbReference>
<dbReference type="InterPro" id="IPR034593">
    <property type="entry name" value="DgoD-like"/>
</dbReference>
<accession>A0A095ZCH0</accession>
<evidence type="ECO:0000256" key="1">
    <source>
        <dbReference type="ARBA" id="ARBA00022723"/>
    </source>
</evidence>
<gene>
    <name evidence="4" type="ORF">HMPREF1630_00195</name>
</gene>
<dbReference type="Gene3D" id="3.30.390.10">
    <property type="entry name" value="Enolase-like, N-terminal domain"/>
    <property type="match status" value="1"/>
</dbReference>
<dbReference type="Pfam" id="PF02746">
    <property type="entry name" value="MR_MLE_N"/>
    <property type="match status" value="1"/>
</dbReference>
<proteinExistence type="predicted"/>
<reference evidence="4 5" key="1">
    <citation type="submission" date="2014-07" db="EMBL/GenBank/DDBJ databases">
        <authorList>
            <person name="McCorrison J."/>
            <person name="Sanka R."/>
            <person name="Torralba M."/>
            <person name="Gillis M."/>
            <person name="Haft D.H."/>
            <person name="Methe B."/>
            <person name="Sutton G."/>
            <person name="Nelson K.E."/>
        </authorList>
    </citation>
    <scope>NUCLEOTIDE SEQUENCE [LARGE SCALE GENOMIC DNA]</scope>
    <source>
        <strain evidence="4 5">S7-1-13</strain>
    </source>
</reference>
<dbReference type="Proteomes" id="UP000029579">
    <property type="component" value="Unassembled WGS sequence"/>
</dbReference>
<dbReference type="NCBIfam" id="NF010624">
    <property type="entry name" value="PRK14017.1"/>
    <property type="match status" value="1"/>
</dbReference>
<keyword evidence="1" id="KW-0479">Metal-binding</keyword>
<dbReference type="AlphaFoldDB" id="A0A095ZCH0"/>
<sequence>MKIVDFKIYEVKPRWIFVKVITDEGINGWGEMISGTKTETVIAGAYEIGKRTLIGRNPFEIERLFQEMHRSFFRGGPIQGTIVSGFEMALWDIKGKALNVPVWELLGGKARDRIKVYSWIGGDRPDDVVNQAQDRVDRGFDSIKMNATEELHYIDSFKKIDAVIKRVSALREKFGMDLNIGIDFHGRVHKAMAKVLASELEQFRPMFLEEVVLPENEDSFKTIASITSTPLATGERLYTRWGFKNIFNEGVIDIIQPDVALVGGINELKKIASTAEALDMAVAPHAPYGPIALAATLQIDTCTPNVFIQEQSLGIHYNKGFDLLDFVDNQEIFHYKNGYVDIPTEPGLGIKLNEDLIEEVSKEKLNWTNPSWKHYDGTIAEW</sequence>
<keyword evidence="2" id="KW-0456">Lyase</keyword>
<dbReference type="InterPro" id="IPR036849">
    <property type="entry name" value="Enolase-like_C_sf"/>
</dbReference>